<evidence type="ECO:0000256" key="6">
    <source>
        <dbReference type="ARBA" id="ARBA00022833"/>
    </source>
</evidence>
<keyword evidence="3 7" id="KW-0479">Metal-binding</keyword>
<comment type="cofactor">
    <cofactor evidence="7">
        <name>Zn(2+)</name>
        <dbReference type="ChEBI" id="CHEBI:29105"/>
    </cofactor>
    <text evidence="7">Binds 1 zinc ion.</text>
</comment>
<dbReference type="SUPFAM" id="SSF55486">
    <property type="entry name" value="Metalloproteases ('zincins'), catalytic domain"/>
    <property type="match status" value="1"/>
</dbReference>
<reference evidence="8 9" key="1">
    <citation type="submission" date="2020-08" db="EMBL/GenBank/DDBJ databases">
        <title>Genomic Encyclopedia of Type Strains, Phase IV (KMG-IV): sequencing the most valuable type-strain genomes for metagenomic binning, comparative biology and taxonomic classification.</title>
        <authorList>
            <person name="Goeker M."/>
        </authorList>
    </citation>
    <scope>NUCLEOTIDE SEQUENCE [LARGE SCALE GENOMIC DNA]</scope>
    <source>
        <strain evidence="8 9">DSM 29568</strain>
    </source>
</reference>
<dbReference type="PANTHER" id="PTHR46986">
    <property type="entry name" value="ENDORIBONUCLEASE YBEY, CHLOROPLASTIC"/>
    <property type="match status" value="1"/>
</dbReference>
<dbReference type="GO" id="GO:0008270">
    <property type="term" value="F:zinc ion binding"/>
    <property type="evidence" value="ECO:0007669"/>
    <property type="project" value="UniProtKB-UniRule"/>
</dbReference>
<keyword evidence="7" id="KW-0698">rRNA processing</keyword>
<dbReference type="GO" id="GO:0004222">
    <property type="term" value="F:metalloendopeptidase activity"/>
    <property type="evidence" value="ECO:0007669"/>
    <property type="project" value="InterPro"/>
</dbReference>
<evidence type="ECO:0000256" key="5">
    <source>
        <dbReference type="ARBA" id="ARBA00022801"/>
    </source>
</evidence>
<dbReference type="Proteomes" id="UP000553034">
    <property type="component" value="Unassembled WGS sequence"/>
</dbReference>
<dbReference type="Gene3D" id="3.40.390.30">
    <property type="entry name" value="Metalloproteases ('zincins'), catalytic domain"/>
    <property type="match status" value="1"/>
</dbReference>
<evidence type="ECO:0000256" key="2">
    <source>
        <dbReference type="ARBA" id="ARBA00022722"/>
    </source>
</evidence>
<comment type="subcellular location">
    <subcellularLocation>
        <location evidence="7">Cytoplasm</location>
    </subcellularLocation>
</comment>
<keyword evidence="6 7" id="KW-0862">Zinc</keyword>
<dbReference type="Pfam" id="PF02130">
    <property type="entry name" value="YbeY"/>
    <property type="match status" value="1"/>
</dbReference>
<feature type="binding site" evidence="7">
    <location>
        <position position="105"/>
    </location>
    <ligand>
        <name>Zn(2+)</name>
        <dbReference type="ChEBI" id="CHEBI:29105"/>
        <note>catalytic</note>
    </ligand>
</feature>
<keyword evidence="7" id="KW-0690">Ribosome biogenesis</keyword>
<comment type="function">
    <text evidence="7">Single strand-specific metallo-endoribonuclease involved in late-stage 70S ribosome quality control and in maturation of the 3' terminus of the 16S rRNA.</text>
</comment>
<protein>
    <recommendedName>
        <fullName evidence="7">Endoribonuclease YbeY</fullName>
        <ecNumber evidence="7">3.1.-.-</ecNumber>
    </recommendedName>
</protein>
<keyword evidence="2 7" id="KW-0540">Nuclease</keyword>
<feature type="binding site" evidence="7">
    <location>
        <position position="109"/>
    </location>
    <ligand>
        <name>Zn(2+)</name>
        <dbReference type="ChEBI" id="CHEBI:29105"/>
        <note>catalytic</note>
    </ligand>
</feature>
<sequence length="139" mass="16170">MINFFSETSFNLTSEDAYRAWLLQIATSENKALTELNYIFCDDAYLNEINIKYLNHHDLTDIISFQHSEGKQVGGDIYISIERVTENAEVFKVSLAQELLRVMAHGLLHFCGYKDKTANEAKLMREKEDEKIKMFHVEQ</sequence>
<evidence type="ECO:0000256" key="4">
    <source>
        <dbReference type="ARBA" id="ARBA00022759"/>
    </source>
</evidence>
<dbReference type="HAMAP" id="MF_00009">
    <property type="entry name" value="Endoribonucl_YbeY"/>
    <property type="match status" value="1"/>
</dbReference>
<evidence type="ECO:0000256" key="1">
    <source>
        <dbReference type="ARBA" id="ARBA00010875"/>
    </source>
</evidence>
<dbReference type="InterPro" id="IPR002036">
    <property type="entry name" value="YbeY"/>
</dbReference>
<name>A0A840EMV1_9FLAO</name>
<comment type="similarity">
    <text evidence="1 7">Belongs to the endoribonuclease YbeY family.</text>
</comment>
<evidence type="ECO:0000256" key="3">
    <source>
        <dbReference type="ARBA" id="ARBA00022723"/>
    </source>
</evidence>
<accession>A0A840EMV1</accession>
<dbReference type="EMBL" id="JACIFO010000002">
    <property type="protein sequence ID" value="MBB4118435.1"/>
    <property type="molecule type" value="Genomic_DNA"/>
</dbReference>
<dbReference type="RefSeq" id="WP_183476511.1">
    <property type="nucleotide sequence ID" value="NZ_JACIFO010000002.1"/>
</dbReference>
<evidence type="ECO:0000313" key="8">
    <source>
        <dbReference type="EMBL" id="MBB4118435.1"/>
    </source>
</evidence>
<gene>
    <name evidence="7" type="primary">ybeY</name>
    <name evidence="8" type="ORF">GGR32_000709</name>
</gene>
<dbReference type="NCBIfam" id="TIGR00043">
    <property type="entry name" value="rRNA maturation RNase YbeY"/>
    <property type="match status" value="1"/>
</dbReference>
<dbReference type="GO" id="GO:0006364">
    <property type="term" value="P:rRNA processing"/>
    <property type="evidence" value="ECO:0007669"/>
    <property type="project" value="UniProtKB-UniRule"/>
</dbReference>
<dbReference type="GO" id="GO:0004521">
    <property type="term" value="F:RNA endonuclease activity"/>
    <property type="evidence" value="ECO:0007669"/>
    <property type="project" value="UniProtKB-UniRule"/>
</dbReference>
<evidence type="ECO:0000256" key="7">
    <source>
        <dbReference type="HAMAP-Rule" id="MF_00009"/>
    </source>
</evidence>
<keyword evidence="9" id="KW-1185">Reference proteome</keyword>
<dbReference type="AlphaFoldDB" id="A0A840EMV1"/>
<dbReference type="EC" id="3.1.-.-" evidence="7"/>
<keyword evidence="4 7" id="KW-0255">Endonuclease</keyword>
<dbReference type="PANTHER" id="PTHR46986:SF1">
    <property type="entry name" value="ENDORIBONUCLEASE YBEY, CHLOROPLASTIC"/>
    <property type="match status" value="1"/>
</dbReference>
<organism evidence="8 9">
    <name type="scientific">Mesonia hippocampi</name>
    <dbReference type="NCBI Taxonomy" id="1628250"/>
    <lineage>
        <taxon>Bacteria</taxon>
        <taxon>Pseudomonadati</taxon>
        <taxon>Bacteroidota</taxon>
        <taxon>Flavobacteriia</taxon>
        <taxon>Flavobacteriales</taxon>
        <taxon>Flavobacteriaceae</taxon>
        <taxon>Mesonia</taxon>
    </lineage>
</organism>
<evidence type="ECO:0000313" key="9">
    <source>
        <dbReference type="Proteomes" id="UP000553034"/>
    </source>
</evidence>
<comment type="caution">
    <text evidence="8">The sequence shown here is derived from an EMBL/GenBank/DDBJ whole genome shotgun (WGS) entry which is preliminary data.</text>
</comment>
<proteinExistence type="inferred from homology"/>
<feature type="binding site" evidence="7">
    <location>
        <position position="115"/>
    </location>
    <ligand>
        <name>Zn(2+)</name>
        <dbReference type="ChEBI" id="CHEBI:29105"/>
        <note>catalytic</note>
    </ligand>
</feature>
<dbReference type="InterPro" id="IPR023091">
    <property type="entry name" value="MetalPrtase_cat_dom_sf_prd"/>
</dbReference>
<dbReference type="GO" id="GO:0005737">
    <property type="term" value="C:cytoplasm"/>
    <property type="evidence" value="ECO:0007669"/>
    <property type="project" value="UniProtKB-SubCell"/>
</dbReference>
<keyword evidence="7" id="KW-0963">Cytoplasm</keyword>
<keyword evidence="5 7" id="KW-0378">Hydrolase</keyword>